<feature type="transmembrane region" description="Helical" evidence="1">
    <location>
        <begin position="143"/>
        <end position="166"/>
    </location>
</feature>
<proteinExistence type="predicted"/>
<dbReference type="EMBL" id="JARJCN010000031">
    <property type="protein sequence ID" value="KAJ7086346.1"/>
    <property type="molecule type" value="Genomic_DNA"/>
</dbReference>
<protein>
    <submittedName>
        <fullName evidence="2">Uncharacterized protein</fullName>
    </submittedName>
</protein>
<keyword evidence="1" id="KW-1133">Transmembrane helix</keyword>
<evidence type="ECO:0000313" key="2">
    <source>
        <dbReference type="EMBL" id="KAJ7086346.1"/>
    </source>
</evidence>
<dbReference type="Proteomes" id="UP001222325">
    <property type="component" value="Unassembled WGS sequence"/>
</dbReference>
<keyword evidence="3" id="KW-1185">Reference proteome</keyword>
<organism evidence="2 3">
    <name type="scientific">Mycena belliarum</name>
    <dbReference type="NCBI Taxonomy" id="1033014"/>
    <lineage>
        <taxon>Eukaryota</taxon>
        <taxon>Fungi</taxon>
        <taxon>Dikarya</taxon>
        <taxon>Basidiomycota</taxon>
        <taxon>Agaricomycotina</taxon>
        <taxon>Agaricomycetes</taxon>
        <taxon>Agaricomycetidae</taxon>
        <taxon>Agaricales</taxon>
        <taxon>Marasmiineae</taxon>
        <taxon>Mycenaceae</taxon>
        <taxon>Mycena</taxon>
    </lineage>
</organism>
<evidence type="ECO:0000256" key="1">
    <source>
        <dbReference type="SAM" id="Phobius"/>
    </source>
</evidence>
<accession>A0AAD6U2U1</accession>
<keyword evidence="1" id="KW-0812">Transmembrane</keyword>
<evidence type="ECO:0000313" key="3">
    <source>
        <dbReference type="Proteomes" id="UP001222325"/>
    </source>
</evidence>
<reference evidence="2" key="1">
    <citation type="submission" date="2023-03" db="EMBL/GenBank/DDBJ databases">
        <title>Massive genome expansion in bonnet fungi (Mycena s.s.) driven by repeated elements and novel gene families across ecological guilds.</title>
        <authorList>
            <consortium name="Lawrence Berkeley National Laboratory"/>
            <person name="Harder C.B."/>
            <person name="Miyauchi S."/>
            <person name="Viragh M."/>
            <person name="Kuo A."/>
            <person name="Thoen E."/>
            <person name="Andreopoulos B."/>
            <person name="Lu D."/>
            <person name="Skrede I."/>
            <person name="Drula E."/>
            <person name="Henrissat B."/>
            <person name="Morin E."/>
            <person name="Kohler A."/>
            <person name="Barry K."/>
            <person name="LaButti K."/>
            <person name="Morin E."/>
            <person name="Salamov A."/>
            <person name="Lipzen A."/>
            <person name="Mereny Z."/>
            <person name="Hegedus B."/>
            <person name="Baldrian P."/>
            <person name="Stursova M."/>
            <person name="Weitz H."/>
            <person name="Taylor A."/>
            <person name="Grigoriev I.V."/>
            <person name="Nagy L.G."/>
            <person name="Martin F."/>
            <person name="Kauserud H."/>
        </authorList>
    </citation>
    <scope>NUCLEOTIDE SEQUENCE</scope>
    <source>
        <strain evidence="2">CBHHK173m</strain>
    </source>
</reference>
<name>A0AAD6U2U1_9AGAR</name>
<sequence>MRSDDSVLLRMMLKTPKSPHPTCMAPALRESLEFRFLGPRIPAGPTVHPLTAFSQAFHHTATKATDYVPSHILIATATRSSSLARCISRTHAPINKRAVYVSDGFRRRLEPSFEAIKQTRVSVFVVLSSPPRMLPAYSGWTRVFALLGFLWSAADPLSTTIVHLLLRTRLRCRF</sequence>
<keyword evidence="1" id="KW-0472">Membrane</keyword>
<dbReference type="AlphaFoldDB" id="A0AAD6U2U1"/>
<comment type="caution">
    <text evidence="2">The sequence shown here is derived from an EMBL/GenBank/DDBJ whole genome shotgun (WGS) entry which is preliminary data.</text>
</comment>
<gene>
    <name evidence="2" type="ORF">B0H15DRAFT_950459</name>
</gene>